<keyword evidence="1" id="KW-0812">Transmembrane</keyword>
<keyword evidence="1" id="KW-1133">Transmembrane helix</keyword>
<sequence>MELSTVFGLSGVIVNALWPLIKHRKHLLSGQVLACIFMFAHFWLIGAHTGAAVMAVAGIQAALAIPLESHPKFKSVYFASLLLTPLVAWLSWHGLPSILSTLALVFFCMGNLQISTKRLRILLLFCLFCWVGHNLLISSYPALASNFIALCSSIYGLSREFMPNKSRQKDAQTARASA</sequence>
<accession>A0A9E8KP90</accession>
<evidence type="ECO:0000313" key="3">
    <source>
        <dbReference type="Proteomes" id="UP001164472"/>
    </source>
</evidence>
<feature type="transmembrane region" description="Helical" evidence="1">
    <location>
        <begin position="6"/>
        <end position="21"/>
    </location>
</feature>
<dbReference type="RefSeq" id="WP_251812547.1">
    <property type="nucleotide sequence ID" value="NZ_CP101527.1"/>
</dbReference>
<feature type="transmembrane region" description="Helical" evidence="1">
    <location>
        <begin position="33"/>
        <end position="66"/>
    </location>
</feature>
<name>A0A9E8KP90_9ALTE</name>
<dbReference type="InterPro" id="IPR019629">
    <property type="entry name" value="Uncharacterised_HI1736/YgjV"/>
</dbReference>
<gene>
    <name evidence="2" type="ORF">NNL22_16020</name>
</gene>
<keyword evidence="3" id="KW-1185">Reference proteome</keyword>
<protein>
    <submittedName>
        <fullName evidence="2">YgjV family protein</fullName>
    </submittedName>
</protein>
<reference evidence="2" key="1">
    <citation type="submission" date="2022-07" db="EMBL/GenBank/DDBJ databases">
        <title>Alkalimarinus sp. nov., isolated from gut of a Alitta virens.</title>
        <authorList>
            <person name="Yang A.I."/>
            <person name="Shin N.-R."/>
        </authorList>
    </citation>
    <scope>NUCLEOTIDE SEQUENCE</scope>
    <source>
        <strain evidence="2">FA028</strain>
    </source>
</reference>
<dbReference type="Pfam" id="PF10688">
    <property type="entry name" value="Imp-YgjV"/>
    <property type="match status" value="1"/>
</dbReference>
<evidence type="ECO:0000313" key="2">
    <source>
        <dbReference type="EMBL" id="UZW74509.1"/>
    </source>
</evidence>
<dbReference type="KEGG" id="asem:NNL22_16020"/>
<organism evidence="2 3">
    <name type="scientific">Alkalimarinus sediminis</name>
    <dbReference type="NCBI Taxonomy" id="1632866"/>
    <lineage>
        <taxon>Bacteria</taxon>
        <taxon>Pseudomonadati</taxon>
        <taxon>Pseudomonadota</taxon>
        <taxon>Gammaproteobacteria</taxon>
        <taxon>Alteromonadales</taxon>
        <taxon>Alteromonadaceae</taxon>
        <taxon>Alkalimarinus</taxon>
    </lineage>
</organism>
<dbReference type="Proteomes" id="UP001164472">
    <property type="component" value="Chromosome"/>
</dbReference>
<evidence type="ECO:0000256" key="1">
    <source>
        <dbReference type="SAM" id="Phobius"/>
    </source>
</evidence>
<keyword evidence="1" id="KW-0472">Membrane</keyword>
<feature type="transmembrane region" description="Helical" evidence="1">
    <location>
        <begin position="119"/>
        <end position="136"/>
    </location>
</feature>
<proteinExistence type="predicted"/>
<dbReference type="EMBL" id="CP101527">
    <property type="protein sequence ID" value="UZW74509.1"/>
    <property type="molecule type" value="Genomic_DNA"/>
</dbReference>
<dbReference type="AlphaFoldDB" id="A0A9E8KP90"/>
<feature type="transmembrane region" description="Helical" evidence="1">
    <location>
        <begin position="86"/>
        <end position="107"/>
    </location>
</feature>